<feature type="binding site" evidence="9">
    <location>
        <position position="91"/>
    </location>
    <ligand>
        <name>Mg(2+)</name>
        <dbReference type="ChEBI" id="CHEBI:18420"/>
    </ligand>
</feature>
<protein>
    <recommendedName>
        <fullName evidence="9">Thiamine-phosphate synthase</fullName>
        <shortName evidence="9">TP synthase</shortName>
        <shortName evidence="9">TPS</shortName>
        <ecNumber evidence="9">2.5.1.3</ecNumber>
    </recommendedName>
    <alternativeName>
        <fullName evidence="9">Thiamine-phosphate pyrophosphorylase</fullName>
        <shortName evidence="9">TMP pyrophosphorylase</shortName>
        <shortName evidence="9">TMP-PPase</shortName>
    </alternativeName>
</protein>
<dbReference type="SUPFAM" id="SSF51391">
    <property type="entry name" value="Thiamin phosphate synthase"/>
    <property type="match status" value="1"/>
</dbReference>
<dbReference type="EC" id="2.5.1.3" evidence="9"/>
<feature type="binding site" evidence="9">
    <location>
        <begin position="58"/>
        <end position="62"/>
    </location>
    <ligand>
        <name>4-amino-2-methyl-5-(diphosphooxymethyl)pyrimidine</name>
        <dbReference type="ChEBI" id="CHEBI:57841"/>
    </ligand>
</feature>
<feature type="binding site" evidence="9">
    <location>
        <position position="186"/>
    </location>
    <ligand>
        <name>2-[(2R,5Z)-2-carboxy-4-methylthiazol-5(2H)-ylidene]ethyl phosphate</name>
        <dbReference type="ChEBI" id="CHEBI:62899"/>
    </ligand>
</feature>
<reference evidence="13 14" key="1">
    <citation type="submission" date="2019-02" db="EMBL/GenBank/DDBJ databases">
        <title>Polymorphobacter sp. isolated from the lake at the Tibet of China.</title>
        <authorList>
            <person name="Li A."/>
        </authorList>
    </citation>
    <scope>NUCLEOTIDE SEQUENCE [LARGE SCALE GENOMIC DNA]</scope>
    <source>
        <strain evidence="13 14">DJ1R-1</strain>
    </source>
</reference>
<comment type="catalytic activity">
    <reaction evidence="8 9 10">
        <text>2-[(2R,5Z)-2-carboxy-4-methylthiazol-5(2H)-ylidene]ethyl phosphate + 4-amino-2-methyl-5-(diphosphooxymethyl)pyrimidine + 2 H(+) = thiamine phosphate + CO2 + diphosphate</text>
        <dbReference type="Rhea" id="RHEA:47844"/>
        <dbReference type="ChEBI" id="CHEBI:15378"/>
        <dbReference type="ChEBI" id="CHEBI:16526"/>
        <dbReference type="ChEBI" id="CHEBI:33019"/>
        <dbReference type="ChEBI" id="CHEBI:37575"/>
        <dbReference type="ChEBI" id="CHEBI:57841"/>
        <dbReference type="ChEBI" id="CHEBI:62899"/>
        <dbReference type="EC" id="2.5.1.3"/>
    </reaction>
</comment>
<comment type="similarity">
    <text evidence="9 10">Belongs to the thiamine-phosphate synthase family.</text>
</comment>
<feature type="binding site" evidence="9">
    <location>
        <position position="159"/>
    </location>
    <ligand>
        <name>4-amino-2-methyl-5-(diphosphooxymethyl)pyrimidine</name>
        <dbReference type="ChEBI" id="CHEBI:57841"/>
    </ligand>
</feature>
<comment type="pathway">
    <text evidence="1 9 11">Cofactor biosynthesis; thiamine diphosphate biosynthesis; thiamine phosphate from 4-amino-2-methyl-5-diphosphomethylpyrimidine and 4-methyl-5-(2-phosphoethyl)-thiazole: step 1/1.</text>
</comment>
<dbReference type="GO" id="GO:0009228">
    <property type="term" value="P:thiamine biosynthetic process"/>
    <property type="evidence" value="ECO:0007669"/>
    <property type="project" value="UniProtKB-KW"/>
</dbReference>
<evidence type="ECO:0000313" key="13">
    <source>
        <dbReference type="EMBL" id="TFU06509.1"/>
    </source>
</evidence>
<dbReference type="GO" id="GO:0004789">
    <property type="term" value="F:thiamine-phosphate diphosphorylase activity"/>
    <property type="evidence" value="ECO:0007669"/>
    <property type="project" value="UniProtKB-UniRule"/>
</dbReference>
<evidence type="ECO:0000256" key="3">
    <source>
        <dbReference type="ARBA" id="ARBA00022723"/>
    </source>
</evidence>
<dbReference type="GO" id="GO:0000287">
    <property type="term" value="F:magnesium ion binding"/>
    <property type="evidence" value="ECO:0007669"/>
    <property type="project" value="UniProtKB-UniRule"/>
</dbReference>
<evidence type="ECO:0000256" key="4">
    <source>
        <dbReference type="ARBA" id="ARBA00022842"/>
    </source>
</evidence>
<comment type="cofactor">
    <cofactor evidence="9">
        <name>Mg(2+)</name>
        <dbReference type="ChEBI" id="CHEBI:18420"/>
    </cofactor>
    <text evidence="9">Binds 1 Mg(2+) ion per subunit.</text>
</comment>
<evidence type="ECO:0000256" key="8">
    <source>
        <dbReference type="ARBA" id="ARBA00047883"/>
    </source>
</evidence>
<dbReference type="GO" id="GO:0005737">
    <property type="term" value="C:cytoplasm"/>
    <property type="evidence" value="ECO:0007669"/>
    <property type="project" value="TreeGrafter"/>
</dbReference>
<proteinExistence type="inferred from homology"/>
<dbReference type="Pfam" id="PF02581">
    <property type="entry name" value="TMP-TENI"/>
    <property type="match status" value="1"/>
</dbReference>
<feature type="domain" description="Thiamine phosphate synthase/TenI" evidence="12">
    <location>
        <begin position="29"/>
        <end position="209"/>
    </location>
</feature>
<feature type="binding site" evidence="9">
    <location>
        <position position="110"/>
    </location>
    <ligand>
        <name>Mg(2+)</name>
        <dbReference type="ChEBI" id="CHEBI:18420"/>
    </ligand>
</feature>
<keyword evidence="5 9" id="KW-0784">Thiamine biosynthesis</keyword>
<dbReference type="RefSeq" id="WP_135245233.1">
    <property type="nucleotide sequence ID" value="NZ_SIHO01000001.1"/>
</dbReference>
<organism evidence="13 14">
    <name type="scientific">Glacieibacterium arshaanense</name>
    <dbReference type="NCBI Taxonomy" id="2511025"/>
    <lineage>
        <taxon>Bacteria</taxon>
        <taxon>Pseudomonadati</taxon>
        <taxon>Pseudomonadota</taxon>
        <taxon>Alphaproteobacteria</taxon>
        <taxon>Sphingomonadales</taxon>
        <taxon>Sphingosinicellaceae</taxon>
        <taxon>Glacieibacterium</taxon>
    </lineage>
</organism>
<evidence type="ECO:0000256" key="11">
    <source>
        <dbReference type="RuleBase" id="RU004253"/>
    </source>
</evidence>
<evidence type="ECO:0000256" key="2">
    <source>
        <dbReference type="ARBA" id="ARBA00022679"/>
    </source>
</evidence>
<comment type="function">
    <text evidence="9">Condenses 4-methyl-5-(beta-hydroxyethyl)thiazole monophosphate (THZ-P) and 2-methyl-4-amino-5-hydroxymethyl pyrimidine pyrophosphate (HMP-PP) to form thiamine monophosphate (TMP).</text>
</comment>
<dbReference type="UniPathway" id="UPA00060">
    <property type="reaction ID" value="UER00141"/>
</dbReference>
<dbReference type="InterPro" id="IPR036206">
    <property type="entry name" value="ThiamineP_synth_sf"/>
</dbReference>
<feature type="binding site" evidence="9">
    <location>
        <position position="90"/>
    </location>
    <ligand>
        <name>4-amino-2-methyl-5-(diphosphooxymethyl)pyrimidine</name>
        <dbReference type="ChEBI" id="CHEBI:57841"/>
    </ligand>
</feature>
<evidence type="ECO:0000313" key="14">
    <source>
        <dbReference type="Proteomes" id="UP000297737"/>
    </source>
</evidence>
<comment type="caution">
    <text evidence="13">The sequence shown here is derived from an EMBL/GenBank/DDBJ whole genome shotgun (WGS) entry which is preliminary data.</text>
</comment>
<dbReference type="NCBIfam" id="TIGR00693">
    <property type="entry name" value="thiE"/>
    <property type="match status" value="1"/>
</dbReference>
<comment type="catalytic activity">
    <reaction evidence="6 9 10">
        <text>4-methyl-5-(2-phosphooxyethyl)-thiazole + 4-amino-2-methyl-5-(diphosphooxymethyl)pyrimidine + H(+) = thiamine phosphate + diphosphate</text>
        <dbReference type="Rhea" id="RHEA:22328"/>
        <dbReference type="ChEBI" id="CHEBI:15378"/>
        <dbReference type="ChEBI" id="CHEBI:33019"/>
        <dbReference type="ChEBI" id="CHEBI:37575"/>
        <dbReference type="ChEBI" id="CHEBI:57841"/>
        <dbReference type="ChEBI" id="CHEBI:58296"/>
        <dbReference type="EC" id="2.5.1.3"/>
    </reaction>
</comment>
<dbReference type="PANTHER" id="PTHR20857">
    <property type="entry name" value="THIAMINE-PHOSPHATE PYROPHOSPHORYLASE"/>
    <property type="match status" value="1"/>
</dbReference>
<dbReference type="InterPro" id="IPR034291">
    <property type="entry name" value="TMP_synthase"/>
</dbReference>
<keyword evidence="4 9" id="KW-0460">Magnesium</keyword>
<dbReference type="Gene3D" id="3.20.20.70">
    <property type="entry name" value="Aldolase class I"/>
    <property type="match status" value="1"/>
</dbReference>
<dbReference type="GO" id="GO:0009229">
    <property type="term" value="P:thiamine diphosphate biosynthetic process"/>
    <property type="evidence" value="ECO:0007669"/>
    <property type="project" value="UniProtKB-UniRule"/>
</dbReference>
<evidence type="ECO:0000256" key="1">
    <source>
        <dbReference type="ARBA" id="ARBA00005165"/>
    </source>
</evidence>
<accession>A0A4Y9ETE9</accession>
<keyword evidence="2 9" id="KW-0808">Transferase</keyword>
<name>A0A4Y9ETE9_9SPHN</name>
<dbReference type="Proteomes" id="UP000297737">
    <property type="component" value="Unassembled WGS sequence"/>
</dbReference>
<feature type="binding site" evidence="9">
    <location>
        <position position="129"/>
    </location>
    <ligand>
        <name>4-amino-2-methyl-5-(diphosphooxymethyl)pyrimidine</name>
        <dbReference type="ChEBI" id="CHEBI:57841"/>
    </ligand>
</feature>
<dbReference type="InterPro" id="IPR013785">
    <property type="entry name" value="Aldolase_TIM"/>
</dbReference>
<evidence type="ECO:0000256" key="5">
    <source>
        <dbReference type="ARBA" id="ARBA00022977"/>
    </source>
</evidence>
<evidence type="ECO:0000256" key="9">
    <source>
        <dbReference type="HAMAP-Rule" id="MF_00097"/>
    </source>
</evidence>
<dbReference type="InterPro" id="IPR022998">
    <property type="entry name" value="ThiamineP_synth_TenI"/>
</dbReference>
<comment type="catalytic activity">
    <reaction evidence="7 9 10">
        <text>2-(2-carboxy-4-methylthiazol-5-yl)ethyl phosphate + 4-amino-2-methyl-5-(diphosphooxymethyl)pyrimidine + 2 H(+) = thiamine phosphate + CO2 + diphosphate</text>
        <dbReference type="Rhea" id="RHEA:47848"/>
        <dbReference type="ChEBI" id="CHEBI:15378"/>
        <dbReference type="ChEBI" id="CHEBI:16526"/>
        <dbReference type="ChEBI" id="CHEBI:33019"/>
        <dbReference type="ChEBI" id="CHEBI:37575"/>
        <dbReference type="ChEBI" id="CHEBI:57841"/>
        <dbReference type="ChEBI" id="CHEBI:62890"/>
        <dbReference type="EC" id="2.5.1.3"/>
    </reaction>
</comment>
<keyword evidence="14" id="KW-1185">Reference proteome</keyword>
<keyword evidence="3 9" id="KW-0479">Metal-binding</keyword>
<evidence type="ECO:0000256" key="6">
    <source>
        <dbReference type="ARBA" id="ARBA00047334"/>
    </source>
</evidence>
<dbReference type="CDD" id="cd00564">
    <property type="entry name" value="TMP_TenI"/>
    <property type="match status" value="1"/>
</dbReference>
<dbReference type="OrthoDB" id="7159061at2"/>
<dbReference type="HAMAP" id="MF_00097">
    <property type="entry name" value="TMP_synthase"/>
    <property type="match status" value="1"/>
</dbReference>
<gene>
    <name evidence="9 13" type="primary">thiE</name>
    <name evidence="13" type="ORF">EUV02_05895</name>
</gene>
<dbReference type="AlphaFoldDB" id="A0A4Y9ETE9"/>
<dbReference type="EMBL" id="SIHO01000001">
    <property type="protein sequence ID" value="TFU06509.1"/>
    <property type="molecule type" value="Genomic_DNA"/>
</dbReference>
<evidence type="ECO:0000256" key="10">
    <source>
        <dbReference type="RuleBase" id="RU003826"/>
    </source>
</evidence>
<feature type="binding site" evidence="9">
    <location>
        <begin position="156"/>
        <end position="158"/>
    </location>
    <ligand>
        <name>2-[(2R,5Z)-2-carboxy-4-methylthiazol-5(2H)-ylidene]ethyl phosphate</name>
        <dbReference type="ChEBI" id="CHEBI:62899"/>
    </ligand>
</feature>
<evidence type="ECO:0000256" key="7">
    <source>
        <dbReference type="ARBA" id="ARBA00047851"/>
    </source>
</evidence>
<sequence length="228" mass="23888">MTDEPDELIPLDPEFGTRFERERRPKPQLYVVSPPVFDTAFPAKLEAALAGGPVAAFQLRLKGVDDAAILAAAAACIEVCKAHDVAFILNDRADLAKACGADGVHLGQSDGSVKDARKLLGPDAQIGVTCHDSRHLAMEAGEAGADYVAFGAFYDTTTKPSHYRPRPDILTWWTTISQLPCVAIGGITPANAAPLVAAGADFIACVNAVWLHPDGPGAGVAAFSEVLA</sequence>
<evidence type="ECO:0000259" key="12">
    <source>
        <dbReference type="Pfam" id="PF02581"/>
    </source>
</evidence>
<dbReference type="PANTHER" id="PTHR20857:SF15">
    <property type="entry name" value="THIAMINE-PHOSPHATE SYNTHASE"/>
    <property type="match status" value="1"/>
</dbReference>
<comment type="caution">
    <text evidence="9">Lacks conserved residue(s) required for the propagation of feature annotation.</text>
</comment>